<name>A0A256GN17_9HYPH</name>
<dbReference type="Proteomes" id="UP000216188">
    <property type="component" value="Unassembled WGS sequence"/>
</dbReference>
<comment type="caution">
    <text evidence="1">The sequence shown here is derived from an EMBL/GenBank/DDBJ whole genome shotgun (WGS) entry which is preliminary data.</text>
</comment>
<evidence type="ECO:0000313" key="1">
    <source>
        <dbReference type="EMBL" id="OYR28206.1"/>
    </source>
</evidence>
<keyword evidence="2" id="KW-1185">Reference proteome</keyword>
<protein>
    <submittedName>
        <fullName evidence="1">Uncharacterized protein</fullName>
    </submittedName>
</protein>
<dbReference type="EMBL" id="NNRM01000016">
    <property type="protein sequence ID" value="OYR28206.1"/>
    <property type="molecule type" value="Genomic_DNA"/>
</dbReference>
<dbReference type="AlphaFoldDB" id="A0A256GN17"/>
<proteinExistence type="predicted"/>
<organism evidence="1 2">
    <name type="scientific">Brucella pseudogrignonensis</name>
    <dbReference type="NCBI Taxonomy" id="419475"/>
    <lineage>
        <taxon>Bacteria</taxon>
        <taxon>Pseudomonadati</taxon>
        <taxon>Pseudomonadota</taxon>
        <taxon>Alphaproteobacteria</taxon>
        <taxon>Hyphomicrobiales</taxon>
        <taxon>Brucellaceae</taxon>
        <taxon>Brucella/Ochrobactrum group</taxon>
        <taxon>Brucella</taxon>
    </lineage>
</organism>
<evidence type="ECO:0000313" key="2">
    <source>
        <dbReference type="Proteomes" id="UP000216188"/>
    </source>
</evidence>
<reference evidence="1 2" key="1">
    <citation type="submission" date="2017-07" db="EMBL/GenBank/DDBJ databases">
        <title>Phylogenetic study on the rhizospheric bacterium Ochrobactrum sp. A44.</title>
        <authorList>
            <person name="Krzyzanowska D.M."/>
            <person name="Ossowicki A."/>
            <person name="Rajewska M."/>
            <person name="Maciag T."/>
            <person name="Kaczynski Z."/>
            <person name="Czerwicka M."/>
            <person name="Jafra S."/>
        </authorList>
    </citation>
    <scope>NUCLEOTIDE SEQUENCE [LARGE SCALE GENOMIC DNA]</scope>
    <source>
        <strain evidence="1 2">CCUG 30717</strain>
    </source>
</reference>
<gene>
    <name evidence="1" type="ORF">CEV34_1333</name>
</gene>
<accession>A0A256GN17</accession>
<sequence length="60" mass="6868">MSLTTQETEFSILRRHDPENVAGSCYTTLCGAFYCAFTTTSKKLFHEKTNNWSHLDDTFA</sequence>